<proteinExistence type="predicted"/>
<comment type="caution">
    <text evidence="1">The sequence shown here is derived from an EMBL/GenBank/DDBJ whole genome shotgun (WGS) entry which is preliminary data.</text>
</comment>
<accession>A0A4Y2F0V6</accession>
<dbReference type="EMBL" id="BGPR01248336">
    <property type="protein sequence ID" value="GBM33745.1"/>
    <property type="molecule type" value="Genomic_DNA"/>
</dbReference>
<sequence>MIYRATGPIHGGSSVESGFEPGTLRPQSLDLSTTPPLKHRNLKSLISVNNINHGRNRSVVGSKPIPLKICLVWGLLHVKSYIGGSSVLSLVWCGSLERGCQLRCRPRHLTAIQKYEVRLQIALVLVQNGTLI</sequence>
<reference evidence="1 2" key="1">
    <citation type="journal article" date="2019" name="Sci. Rep.">
        <title>Orb-weaving spider Araneus ventricosus genome elucidates the spidroin gene catalogue.</title>
        <authorList>
            <person name="Kono N."/>
            <person name="Nakamura H."/>
            <person name="Ohtoshi R."/>
            <person name="Moran D.A.P."/>
            <person name="Shinohara A."/>
            <person name="Yoshida Y."/>
            <person name="Fujiwara M."/>
            <person name="Mori M."/>
            <person name="Tomita M."/>
            <person name="Arakawa K."/>
        </authorList>
    </citation>
    <scope>NUCLEOTIDE SEQUENCE [LARGE SCALE GENOMIC DNA]</scope>
</reference>
<organism evidence="1 2">
    <name type="scientific">Araneus ventricosus</name>
    <name type="common">Orbweaver spider</name>
    <name type="synonym">Epeira ventricosa</name>
    <dbReference type="NCBI Taxonomy" id="182803"/>
    <lineage>
        <taxon>Eukaryota</taxon>
        <taxon>Metazoa</taxon>
        <taxon>Ecdysozoa</taxon>
        <taxon>Arthropoda</taxon>
        <taxon>Chelicerata</taxon>
        <taxon>Arachnida</taxon>
        <taxon>Araneae</taxon>
        <taxon>Araneomorphae</taxon>
        <taxon>Entelegynae</taxon>
        <taxon>Araneoidea</taxon>
        <taxon>Araneidae</taxon>
        <taxon>Araneus</taxon>
    </lineage>
</organism>
<name>A0A4Y2F0V6_ARAVE</name>
<gene>
    <name evidence="1" type="ORF">AVEN_131648_1</name>
</gene>
<protein>
    <submittedName>
        <fullName evidence="1">Uncharacterized protein</fullName>
    </submittedName>
</protein>
<evidence type="ECO:0000313" key="1">
    <source>
        <dbReference type="EMBL" id="GBM33745.1"/>
    </source>
</evidence>
<evidence type="ECO:0000313" key="2">
    <source>
        <dbReference type="Proteomes" id="UP000499080"/>
    </source>
</evidence>
<dbReference type="AlphaFoldDB" id="A0A4Y2F0V6"/>
<dbReference type="Proteomes" id="UP000499080">
    <property type="component" value="Unassembled WGS sequence"/>
</dbReference>
<keyword evidence="2" id="KW-1185">Reference proteome</keyword>